<name>A0AAD9XM40_9ROSI</name>
<keyword evidence="2" id="KW-1185">Reference proteome</keyword>
<dbReference type="EMBL" id="JANJYI010000001">
    <property type="protein sequence ID" value="KAK2662069.1"/>
    <property type="molecule type" value="Genomic_DNA"/>
</dbReference>
<dbReference type="AlphaFoldDB" id="A0AAD9XM40"/>
<protein>
    <recommendedName>
        <fullName evidence="3">DUF4283 domain-containing protein</fullName>
    </recommendedName>
</protein>
<evidence type="ECO:0000313" key="2">
    <source>
        <dbReference type="Proteomes" id="UP001280121"/>
    </source>
</evidence>
<dbReference type="Proteomes" id="UP001280121">
    <property type="component" value="Unassembled WGS sequence"/>
</dbReference>
<organism evidence="1 2">
    <name type="scientific">Dipteronia dyeriana</name>
    <dbReference type="NCBI Taxonomy" id="168575"/>
    <lineage>
        <taxon>Eukaryota</taxon>
        <taxon>Viridiplantae</taxon>
        <taxon>Streptophyta</taxon>
        <taxon>Embryophyta</taxon>
        <taxon>Tracheophyta</taxon>
        <taxon>Spermatophyta</taxon>
        <taxon>Magnoliopsida</taxon>
        <taxon>eudicotyledons</taxon>
        <taxon>Gunneridae</taxon>
        <taxon>Pentapetalae</taxon>
        <taxon>rosids</taxon>
        <taxon>malvids</taxon>
        <taxon>Sapindales</taxon>
        <taxon>Sapindaceae</taxon>
        <taxon>Hippocastanoideae</taxon>
        <taxon>Acereae</taxon>
        <taxon>Dipteronia</taxon>
    </lineage>
</organism>
<dbReference type="InterPro" id="IPR040256">
    <property type="entry name" value="At4g02000-like"/>
</dbReference>
<sequence>MEGTSFRLFKWTKDFDLHKESTLAPQWIFLPGLPKHLYPCDCLPIFATRFGRYHGTNDVTLNRSRATGARFCVEVDLTVEPVKGFSIVVSPTICIWQEARYEKQGMTLNIEGYAEINQPGKVASTILHVEMPKDPLYDLVKIVDNQKENVIAANRMQGELAMGYYSD</sequence>
<evidence type="ECO:0000313" key="1">
    <source>
        <dbReference type="EMBL" id="KAK2662069.1"/>
    </source>
</evidence>
<gene>
    <name evidence="1" type="ORF">Ddye_000643</name>
</gene>
<accession>A0AAD9XM40</accession>
<proteinExistence type="predicted"/>
<comment type="caution">
    <text evidence="1">The sequence shown here is derived from an EMBL/GenBank/DDBJ whole genome shotgun (WGS) entry which is preliminary data.</text>
</comment>
<reference evidence="1" key="1">
    <citation type="journal article" date="2023" name="Plant J.">
        <title>Genome sequences and population genomics provide insights into the demographic history, inbreeding, and mutation load of two 'living fossil' tree species of Dipteronia.</title>
        <authorList>
            <person name="Feng Y."/>
            <person name="Comes H.P."/>
            <person name="Chen J."/>
            <person name="Zhu S."/>
            <person name="Lu R."/>
            <person name="Zhang X."/>
            <person name="Li P."/>
            <person name="Qiu J."/>
            <person name="Olsen K.M."/>
            <person name="Qiu Y."/>
        </authorList>
    </citation>
    <scope>NUCLEOTIDE SEQUENCE</scope>
    <source>
        <strain evidence="1">KIB01</strain>
    </source>
</reference>
<dbReference type="PANTHER" id="PTHR31286">
    <property type="entry name" value="GLYCINE-RICH CELL WALL STRUCTURAL PROTEIN 1.8-LIKE"/>
    <property type="match status" value="1"/>
</dbReference>
<evidence type="ECO:0008006" key="3">
    <source>
        <dbReference type="Google" id="ProtNLM"/>
    </source>
</evidence>
<dbReference type="PANTHER" id="PTHR31286:SF99">
    <property type="entry name" value="DUF4283 DOMAIN-CONTAINING PROTEIN"/>
    <property type="match status" value="1"/>
</dbReference>